<dbReference type="NCBIfam" id="TIGR00231">
    <property type="entry name" value="small_GTP"/>
    <property type="match status" value="2"/>
</dbReference>
<evidence type="ECO:0000256" key="5">
    <source>
        <dbReference type="ARBA" id="ARBA00022741"/>
    </source>
</evidence>
<feature type="binding site" evidence="8">
    <location>
        <begin position="55"/>
        <end position="59"/>
    </location>
    <ligand>
        <name>GTP</name>
        <dbReference type="ChEBI" id="CHEBI:37565"/>
        <label>1</label>
    </ligand>
</feature>
<dbReference type="PROSITE" id="PS51712">
    <property type="entry name" value="G_ENGA"/>
    <property type="match status" value="2"/>
</dbReference>
<dbReference type="InterPro" id="IPR032859">
    <property type="entry name" value="KH_dom-like"/>
</dbReference>
<evidence type="ECO:0000256" key="10">
    <source>
        <dbReference type="RuleBase" id="RU004481"/>
    </source>
</evidence>
<comment type="function">
    <text evidence="8 10">GTPase that plays an essential role in the late steps of ribosome biogenesis.</text>
</comment>
<evidence type="ECO:0000256" key="1">
    <source>
        <dbReference type="ARBA" id="ARBA00008279"/>
    </source>
</evidence>
<evidence type="ECO:0000256" key="3">
    <source>
        <dbReference type="ARBA" id="ARBA00022517"/>
    </source>
</evidence>
<evidence type="ECO:0000313" key="12">
    <source>
        <dbReference type="EMBL" id="MST54544.1"/>
    </source>
</evidence>
<dbReference type="InterPro" id="IPR031166">
    <property type="entry name" value="G_ENGA"/>
</dbReference>
<keyword evidence="13" id="KW-1185">Reference proteome</keyword>
<comment type="subunit">
    <text evidence="8">Associates with the 50S ribosomal subunit.</text>
</comment>
<reference evidence="12 13" key="1">
    <citation type="submission" date="2019-08" db="EMBL/GenBank/DDBJ databases">
        <title>In-depth cultivation of the pig gut microbiome towards novel bacterial diversity and tailored functional studies.</title>
        <authorList>
            <person name="Wylensek D."/>
            <person name="Hitch T.C.A."/>
            <person name="Clavel T."/>
        </authorList>
    </citation>
    <scope>NUCLEOTIDE SEQUENCE [LARGE SCALE GENOMIC DNA]</scope>
    <source>
        <strain evidence="12 13">SM-530-WT-4B</strain>
    </source>
</reference>
<comment type="caution">
    <text evidence="12">The sequence shown here is derived from an EMBL/GenBank/DDBJ whole genome shotgun (WGS) entry which is preliminary data.</text>
</comment>
<dbReference type="PANTHER" id="PTHR43834">
    <property type="entry name" value="GTPASE DER"/>
    <property type="match status" value="1"/>
</dbReference>
<evidence type="ECO:0000256" key="6">
    <source>
        <dbReference type="ARBA" id="ARBA00023134"/>
    </source>
</evidence>
<dbReference type="PIRSF" id="PIRSF006485">
    <property type="entry name" value="GTP-binding_EngA"/>
    <property type="match status" value="1"/>
</dbReference>
<dbReference type="EMBL" id="VUNH01000001">
    <property type="protein sequence ID" value="MST54544.1"/>
    <property type="molecule type" value="Genomic_DNA"/>
</dbReference>
<dbReference type="GO" id="GO:0005525">
    <property type="term" value="F:GTP binding"/>
    <property type="evidence" value="ECO:0007669"/>
    <property type="project" value="UniProtKB-UniRule"/>
</dbReference>
<dbReference type="FunFam" id="3.40.50.300:FF:000057">
    <property type="entry name" value="GTPase Der"/>
    <property type="match status" value="1"/>
</dbReference>
<dbReference type="InterPro" id="IPR015946">
    <property type="entry name" value="KH_dom-like_a/b"/>
</dbReference>
<dbReference type="AlphaFoldDB" id="A0A6L5Y8C4"/>
<dbReference type="GO" id="GO:0042254">
    <property type="term" value="P:ribosome biogenesis"/>
    <property type="evidence" value="ECO:0007669"/>
    <property type="project" value="UniProtKB-KW"/>
</dbReference>
<keyword evidence="5 8" id="KW-0547">Nucleotide-binding</keyword>
<dbReference type="Gene3D" id="3.30.300.20">
    <property type="match status" value="1"/>
</dbReference>
<protein>
    <recommendedName>
        <fullName evidence="2 8">GTPase Der</fullName>
    </recommendedName>
    <alternativeName>
        <fullName evidence="7 8">GTP-binding protein EngA</fullName>
    </alternativeName>
</protein>
<keyword evidence="4 10" id="KW-0677">Repeat</keyword>
<dbReference type="InterPro" id="IPR005225">
    <property type="entry name" value="Small_GTP-bd"/>
</dbReference>
<evidence type="ECO:0000256" key="9">
    <source>
        <dbReference type="PROSITE-ProRule" id="PRU01049"/>
    </source>
</evidence>
<dbReference type="InterPro" id="IPR027417">
    <property type="entry name" value="P-loop_NTPase"/>
</dbReference>
<dbReference type="Gene3D" id="3.40.50.300">
    <property type="entry name" value="P-loop containing nucleotide triphosphate hydrolases"/>
    <property type="match status" value="2"/>
</dbReference>
<feature type="binding site" evidence="8">
    <location>
        <begin position="118"/>
        <end position="121"/>
    </location>
    <ligand>
        <name>GTP</name>
        <dbReference type="ChEBI" id="CHEBI:37565"/>
        <label>1</label>
    </ligand>
</feature>
<feature type="binding site" evidence="8">
    <location>
        <begin position="182"/>
        <end position="189"/>
    </location>
    <ligand>
        <name>GTP</name>
        <dbReference type="ChEBI" id="CHEBI:37565"/>
        <label>2</label>
    </ligand>
</feature>
<dbReference type="NCBIfam" id="TIGR03594">
    <property type="entry name" value="GTPase_EngA"/>
    <property type="match status" value="1"/>
</dbReference>
<gene>
    <name evidence="8" type="primary">der</name>
    <name evidence="12" type="ORF">FYJ74_00530</name>
</gene>
<sequence>MAIVSIVGRPNVGKSSLFNRIIGERRAIVDDMPGVTRDRLYGCVQWKDKSFYVVDTGGLLLKDKDPIMEGMKDQIFQAIEESDVVIFLVDGSQGVTWMDEDVAQVLRSHSSMVVLAVNKIDDFSHEDDVVEAYSLGFERVVGVSALHDRGVDELLDQVVQTLGDKEDTQRPEEGVVSVALVGRPNVGKSSILNALTGSQRSLVSDIPGTTRDSIDAVIEYKGERFRIVDTAGLRRKSRVKDDIEFYSTVRTMDAVDQCDVAIFVMDARELATEQDQRLVGEILARGKGVVLVVNKWDLLPNTPETGDEVNRKLREEFRFVSHAPVLFTSAVSGRRLHRLLDLVSQVRKRRQSRFSTTILNRIIRDMLAFDRLPTDGTGRRLRIYYCTQSAAVPPTFVFFVNDPSIVTKNFENHLSRKIREAGDFDGVPLRLFWRSSHGNNEKA</sequence>
<feature type="domain" description="EngA-type G" evidence="11">
    <location>
        <begin position="176"/>
        <end position="351"/>
    </location>
</feature>
<proteinExistence type="inferred from homology"/>
<evidence type="ECO:0000256" key="8">
    <source>
        <dbReference type="HAMAP-Rule" id="MF_00195"/>
    </source>
</evidence>
<dbReference type="RefSeq" id="WP_154527684.1">
    <property type="nucleotide sequence ID" value="NZ_JAXDZJ010000039.1"/>
</dbReference>
<evidence type="ECO:0000313" key="13">
    <source>
        <dbReference type="Proteomes" id="UP000473699"/>
    </source>
</evidence>
<dbReference type="Proteomes" id="UP000473699">
    <property type="component" value="Unassembled WGS sequence"/>
</dbReference>
<evidence type="ECO:0000259" key="11">
    <source>
        <dbReference type="PROSITE" id="PS51712"/>
    </source>
</evidence>
<evidence type="ECO:0000256" key="4">
    <source>
        <dbReference type="ARBA" id="ARBA00022737"/>
    </source>
</evidence>
<dbReference type="GO" id="GO:0043022">
    <property type="term" value="F:ribosome binding"/>
    <property type="evidence" value="ECO:0007669"/>
    <property type="project" value="TreeGrafter"/>
</dbReference>
<keyword evidence="6 8" id="KW-0342">GTP-binding</keyword>
<feature type="binding site" evidence="8">
    <location>
        <begin position="8"/>
        <end position="15"/>
    </location>
    <ligand>
        <name>GTP</name>
        <dbReference type="ChEBI" id="CHEBI:37565"/>
        <label>1</label>
    </ligand>
</feature>
<dbReference type="InterPro" id="IPR006073">
    <property type="entry name" value="GTP-bd"/>
</dbReference>
<feature type="binding site" evidence="8">
    <location>
        <begin position="294"/>
        <end position="297"/>
    </location>
    <ligand>
        <name>GTP</name>
        <dbReference type="ChEBI" id="CHEBI:37565"/>
        <label>2</label>
    </ligand>
</feature>
<dbReference type="FunFam" id="3.40.50.300:FF:000040">
    <property type="entry name" value="GTPase Der"/>
    <property type="match status" value="1"/>
</dbReference>
<dbReference type="HAMAP" id="MF_00195">
    <property type="entry name" value="GTPase_Der"/>
    <property type="match status" value="1"/>
</dbReference>
<feature type="domain" description="EngA-type G" evidence="11">
    <location>
        <begin position="2"/>
        <end position="166"/>
    </location>
</feature>
<organism evidence="12 13">
    <name type="scientific">Pyramidobacter porci</name>
    <dbReference type="NCBI Taxonomy" id="2605789"/>
    <lineage>
        <taxon>Bacteria</taxon>
        <taxon>Thermotogati</taxon>
        <taxon>Synergistota</taxon>
        <taxon>Synergistia</taxon>
        <taxon>Synergistales</taxon>
        <taxon>Dethiosulfovibrionaceae</taxon>
        <taxon>Pyramidobacter</taxon>
    </lineage>
</organism>
<keyword evidence="3 8" id="KW-0690">Ribosome biogenesis</keyword>
<dbReference type="SUPFAM" id="SSF52540">
    <property type="entry name" value="P-loop containing nucleoside triphosphate hydrolases"/>
    <property type="match status" value="2"/>
</dbReference>
<name>A0A6L5Y8C4_9BACT</name>
<comment type="similarity">
    <text evidence="1 8 9 10">Belongs to the TRAFAC class TrmE-Era-EngA-EngB-Septin-like GTPase superfamily. EngA (Der) GTPase family.</text>
</comment>
<accession>A0A6L5Y8C4</accession>
<dbReference type="CDD" id="cd01895">
    <property type="entry name" value="EngA2"/>
    <property type="match status" value="1"/>
</dbReference>
<dbReference type="InterPro" id="IPR016484">
    <property type="entry name" value="GTPase_Der"/>
</dbReference>
<dbReference type="CDD" id="cd01894">
    <property type="entry name" value="EngA1"/>
    <property type="match status" value="1"/>
</dbReference>
<dbReference type="PRINTS" id="PR00326">
    <property type="entry name" value="GTP1OBG"/>
</dbReference>
<evidence type="ECO:0000256" key="7">
    <source>
        <dbReference type="ARBA" id="ARBA00032345"/>
    </source>
</evidence>
<dbReference type="PANTHER" id="PTHR43834:SF6">
    <property type="entry name" value="GTPASE DER"/>
    <property type="match status" value="1"/>
</dbReference>
<feature type="binding site" evidence="8">
    <location>
        <begin position="229"/>
        <end position="233"/>
    </location>
    <ligand>
        <name>GTP</name>
        <dbReference type="ChEBI" id="CHEBI:37565"/>
        <label>2</label>
    </ligand>
</feature>
<dbReference type="Pfam" id="PF01926">
    <property type="entry name" value="MMR_HSR1"/>
    <property type="match status" value="2"/>
</dbReference>
<dbReference type="Pfam" id="PF14714">
    <property type="entry name" value="KH_dom-like"/>
    <property type="match status" value="1"/>
</dbReference>
<evidence type="ECO:0000256" key="2">
    <source>
        <dbReference type="ARBA" id="ARBA00020953"/>
    </source>
</evidence>